<sequence>MWVDFTIGANQRGGIRILAATPQDEEEQALPADRPEPNEAVPETLTLFMLVLLLQLSQQHPCEEPLVLNVDIGRDLDLERDLHPARLPSPPSES</sequence>
<evidence type="ECO:0000313" key="2">
    <source>
        <dbReference type="Proteomes" id="UP000821837"/>
    </source>
</evidence>
<protein>
    <submittedName>
        <fullName evidence="1">Uncharacterized protein</fullName>
    </submittedName>
</protein>
<name>A0A9D4T605_RHISA</name>
<comment type="caution">
    <text evidence="1">The sequence shown here is derived from an EMBL/GenBank/DDBJ whole genome shotgun (WGS) entry which is preliminary data.</text>
</comment>
<reference evidence="1" key="2">
    <citation type="submission" date="2021-09" db="EMBL/GenBank/DDBJ databases">
        <authorList>
            <person name="Jia N."/>
            <person name="Wang J."/>
            <person name="Shi W."/>
            <person name="Du L."/>
            <person name="Sun Y."/>
            <person name="Zhan W."/>
            <person name="Jiang J."/>
            <person name="Wang Q."/>
            <person name="Zhang B."/>
            <person name="Ji P."/>
            <person name="Sakyi L.B."/>
            <person name="Cui X."/>
            <person name="Yuan T."/>
            <person name="Jiang B."/>
            <person name="Yang W."/>
            <person name="Lam T.T.-Y."/>
            <person name="Chang Q."/>
            <person name="Ding S."/>
            <person name="Wang X."/>
            <person name="Zhu J."/>
            <person name="Ruan X."/>
            <person name="Zhao L."/>
            <person name="Wei J."/>
            <person name="Que T."/>
            <person name="Du C."/>
            <person name="Cheng J."/>
            <person name="Dai P."/>
            <person name="Han X."/>
            <person name="Huang E."/>
            <person name="Gao Y."/>
            <person name="Liu J."/>
            <person name="Shao H."/>
            <person name="Ye R."/>
            <person name="Li L."/>
            <person name="Wei W."/>
            <person name="Wang X."/>
            <person name="Wang C."/>
            <person name="Huo Q."/>
            <person name="Li W."/>
            <person name="Guo W."/>
            <person name="Chen H."/>
            <person name="Chen S."/>
            <person name="Zhou L."/>
            <person name="Zhou L."/>
            <person name="Ni X."/>
            <person name="Tian J."/>
            <person name="Zhou Y."/>
            <person name="Sheng Y."/>
            <person name="Liu T."/>
            <person name="Pan Y."/>
            <person name="Xia L."/>
            <person name="Li J."/>
            <person name="Zhao F."/>
            <person name="Cao W."/>
        </authorList>
    </citation>
    <scope>NUCLEOTIDE SEQUENCE</scope>
    <source>
        <strain evidence="1">Rsan-2018</strain>
        <tissue evidence="1">Larvae</tissue>
    </source>
</reference>
<accession>A0A9D4T605</accession>
<organism evidence="1 2">
    <name type="scientific">Rhipicephalus sanguineus</name>
    <name type="common">Brown dog tick</name>
    <name type="synonym">Ixodes sanguineus</name>
    <dbReference type="NCBI Taxonomy" id="34632"/>
    <lineage>
        <taxon>Eukaryota</taxon>
        <taxon>Metazoa</taxon>
        <taxon>Ecdysozoa</taxon>
        <taxon>Arthropoda</taxon>
        <taxon>Chelicerata</taxon>
        <taxon>Arachnida</taxon>
        <taxon>Acari</taxon>
        <taxon>Parasitiformes</taxon>
        <taxon>Ixodida</taxon>
        <taxon>Ixodoidea</taxon>
        <taxon>Ixodidae</taxon>
        <taxon>Rhipicephalinae</taxon>
        <taxon>Rhipicephalus</taxon>
        <taxon>Rhipicephalus</taxon>
    </lineage>
</organism>
<dbReference type="EMBL" id="JABSTV010001247">
    <property type="protein sequence ID" value="KAH7972888.1"/>
    <property type="molecule type" value="Genomic_DNA"/>
</dbReference>
<proteinExistence type="predicted"/>
<dbReference type="Proteomes" id="UP000821837">
    <property type="component" value="Chromosome 11"/>
</dbReference>
<evidence type="ECO:0000313" key="1">
    <source>
        <dbReference type="EMBL" id="KAH7972888.1"/>
    </source>
</evidence>
<dbReference type="AlphaFoldDB" id="A0A9D4T605"/>
<keyword evidence="2" id="KW-1185">Reference proteome</keyword>
<reference evidence="1" key="1">
    <citation type="journal article" date="2020" name="Cell">
        <title>Large-Scale Comparative Analyses of Tick Genomes Elucidate Their Genetic Diversity and Vector Capacities.</title>
        <authorList>
            <consortium name="Tick Genome and Microbiome Consortium (TIGMIC)"/>
            <person name="Jia N."/>
            <person name="Wang J."/>
            <person name="Shi W."/>
            <person name="Du L."/>
            <person name="Sun Y."/>
            <person name="Zhan W."/>
            <person name="Jiang J.F."/>
            <person name="Wang Q."/>
            <person name="Zhang B."/>
            <person name="Ji P."/>
            <person name="Bell-Sakyi L."/>
            <person name="Cui X.M."/>
            <person name="Yuan T.T."/>
            <person name="Jiang B.G."/>
            <person name="Yang W.F."/>
            <person name="Lam T.T."/>
            <person name="Chang Q.C."/>
            <person name="Ding S.J."/>
            <person name="Wang X.J."/>
            <person name="Zhu J.G."/>
            <person name="Ruan X.D."/>
            <person name="Zhao L."/>
            <person name="Wei J.T."/>
            <person name="Ye R.Z."/>
            <person name="Que T.C."/>
            <person name="Du C.H."/>
            <person name="Zhou Y.H."/>
            <person name="Cheng J.X."/>
            <person name="Dai P.F."/>
            <person name="Guo W.B."/>
            <person name="Han X.H."/>
            <person name="Huang E.J."/>
            <person name="Li L.F."/>
            <person name="Wei W."/>
            <person name="Gao Y.C."/>
            <person name="Liu J.Z."/>
            <person name="Shao H.Z."/>
            <person name="Wang X."/>
            <person name="Wang C.C."/>
            <person name="Yang T.C."/>
            <person name="Huo Q.B."/>
            <person name="Li W."/>
            <person name="Chen H.Y."/>
            <person name="Chen S.E."/>
            <person name="Zhou L.G."/>
            <person name="Ni X.B."/>
            <person name="Tian J.H."/>
            <person name="Sheng Y."/>
            <person name="Liu T."/>
            <person name="Pan Y.S."/>
            <person name="Xia L.Y."/>
            <person name="Li J."/>
            <person name="Zhao F."/>
            <person name="Cao W.C."/>
        </authorList>
    </citation>
    <scope>NUCLEOTIDE SEQUENCE</scope>
    <source>
        <strain evidence="1">Rsan-2018</strain>
    </source>
</reference>
<gene>
    <name evidence="1" type="ORF">HPB52_018494</name>
</gene>